<dbReference type="InterPro" id="IPR036374">
    <property type="entry name" value="OxRdtase_Mopterin-bd_sf"/>
</dbReference>
<evidence type="ECO:0000313" key="1">
    <source>
        <dbReference type="EMBL" id="GAA3942606.1"/>
    </source>
</evidence>
<evidence type="ECO:0000313" key="2">
    <source>
        <dbReference type="Proteomes" id="UP001501565"/>
    </source>
</evidence>
<accession>A0ABP7NCF2</accession>
<comment type="caution">
    <text evidence="1">The sequence shown here is derived from an EMBL/GenBank/DDBJ whole genome shotgun (WGS) entry which is preliminary data.</text>
</comment>
<keyword evidence="2" id="KW-1185">Reference proteome</keyword>
<sequence length="162" mass="18848">MQYLSVHNKSYQHGLRVLTIFCLLMTSHVFGYELTLIHQNTKHTVNQSEFHALTNQSLVTITPWTDEPHTFQGATLASLLKHFKIEGKIAKAKALNDYVVEIDLQKAIAANAFVVSHIDNQPMRVRNKGPFWIIFPWSEQPELNDRQYQDWSIWQMIEINVE</sequence>
<dbReference type="SUPFAM" id="SSF56524">
    <property type="entry name" value="Oxidoreductase molybdopterin-binding domain"/>
    <property type="match status" value="1"/>
</dbReference>
<protein>
    <recommendedName>
        <fullName evidence="3">Oxidoreductase molybdopterin-binding domain-containing protein</fullName>
    </recommendedName>
</protein>
<gene>
    <name evidence="1" type="ORF">GCM10022277_43060</name>
</gene>
<dbReference type="Proteomes" id="UP001501565">
    <property type="component" value="Unassembled WGS sequence"/>
</dbReference>
<name>A0ABP7NCF2_9GAMM</name>
<evidence type="ECO:0008006" key="3">
    <source>
        <dbReference type="Google" id="ProtNLM"/>
    </source>
</evidence>
<reference evidence="2" key="1">
    <citation type="journal article" date="2019" name="Int. J. Syst. Evol. Microbiol.">
        <title>The Global Catalogue of Microorganisms (GCM) 10K type strain sequencing project: providing services to taxonomists for standard genome sequencing and annotation.</title>
        <authorList>
            <consortium name="The Broad Institute Genomics Platform"/>
            <consortium name="The Broad Institute Genome Sequencing Center for Infectious Disease"/>
            <person name="Wu L."/>
            <person name="Ma J."/>
        </authorList>
    </citation>
    <scope>NUCLEOTIDE SEQUENCE [LARGE SCALE GENOMIC DNA]</scope>
    <source>
        <strain evidence="2">JCM 17551</strain>
    </source>
</reference>
<dbReference type="EMBL" id="BAABBN010000017">
    <property type="protein sequence ID" value="GAA3942606.1"/>
    <property type="molecule type" value="Genomic_DNA"/>
</dbReference>
<dbReference type="RefSeq" id="WP_344800735.1">
    <property type="nucleotide sequence ID" value="NZ_BAABBN010000017.1"/>
</dbReference>
<proteinExistence type="predicted"/>
<organism evidence="1 2">
    <name type="scientific">Litoribacillus peritrichatus</name>
    <dbReference type="NCBI Taxonomy" id="718191"/>
    <lineage>
        <taxon>Bacteria</taxon>
        <taxon>Pseudomonadati</taxon>
        <taxon>Pseudomonadota</taxon>
        <taxon>Gammaproteobacteria</taxon>
        <taxon>Oceanospirillales</taxon>
        <taxon>Oceanospirillaceae</taxon>
        <taxon>Litoribacillus</taxon>
    </lineage>
</organism>